<dbReference type="PROSITE" id="PS50977">
    <property type="entry name" value="HTH_TETR_2"/>
    <property type="match status" value="1"/>
</dbReference>
<evidence type="ECO:0000259" key="6">
    <source>
        <dbReference type="PROSITE" id="PS50977"/>
    </source>
</evidence>
<accession>A0A6I3IHV3</accession>
<dbReference type="PRINTS" id="PR00455">
    <property type="entry name" value="HTHTETR"/>
</dbReference>
<dbReference type="InterPro" id="IPR050109">
    <property type="entry name" value="HTH-type_TetR-like_transc_reg"/>
</dbReference>
<dbReference type="InterPro" id="IPR009057">
    <property type="entry name" value="Homeodomain-like_sf"/>
</dbReference>
<reference evidence="7 8" key="1">
    <citation type="submission" date="2019-11" db="EMBL/GenBank/DDBJ databases">
        <title>Whole genome sequencing identifies a novel species of the genus Arsenicicoccus isolated from human blood.</title>
        <authorList>
            <person name="Jeong J.H."/>
            <person name="Kweon O.J."/>
            <person name="Kim H.R."/>
            <person name="Kim T.-H."/>
            <person name="Ha S.-M."/>
            <person name="Lee M.-K."/>
        </authorList>
    </citation>
    <scope>NUCLEOTIDE SEQUENCE [LARGE SCALE GENOMIC DNA]</scope>
    <source>
        <strain evidence="7 8">MKL-02</strain>
    </source>
</reference>
<dbReference type="AlphaFoldDB" id="A0A6I3IHV3"/>
<dbReference type="GO" id="GO:0003700">
    <property type="term" value="F:DNA-binding transcription factor activity"/>
    <property type="evidence" value="ECO:0007669"/>
    <property type="project" value="TreeGrafter"/>
</dbReference>
<feature type="domain" description="HTH tetR-type" evidence="6">
    <location>
        <begin position="15"/>
        <end position="75"/>
    </location>
</feature>
<proteinExistence type="predicted"/>
<dbReference type="InterPro" id="IPR039538">
    <property type="entry name" value="BetI_C"/>
</dbReference>
<organism evidence="7 8">
    <name type="scientific">Arsenicicoccus cauae</name>
    <dbReference type="NCBI Taxonomy" id="2663847"/>
    <lineage>
        <taxon>Bacteria</taxon>
        <taxon>Bacillati</taxon>
        <taxon>Actinomycetota</taxon>
        <taxon>Actinomycetes</taxon>
        <taxon>Micrococcales</taxon>
        <taxon>Intrasporangiaceae</taxon>
        <taxon>Arsenicicoccus</taxon>
    </lineage>
</organism>
<sequence length="217" mass="24055">MTTRSDAPPRSARREATRQRILAAASQAFAERGFHGTSVEDVCDRAGFTRGAFYSNFASRDELVVELVAQRTARLRDRVRELSEEDDLTPRELLHGVLTLWSDQPGERQQWLLLQTELMLHAIRDPEAGAAWREVVARGHQETAATLEGYLRRHGIRLPVSSLELARLLFAAFQGGALQHLLDPAQVGPDDLENHLVAVLEAALTRDDDTDGTASPA</sequence>
<dbReference type="EMBL" id="WLVL01000037">
    <property type="protein sequence ID" value="MTB72203.1"/>
    <property type="molecule type" value="Genomic_DNA"/>
</dbReference>
<keyword evidence="1" id="KW-0678">Repressor</keyword>
<evidence type="ECO:0000256" key="3">
    <source>
        <dbReference type="ARBA" id="ARBA00023125"/>
    </source>
</evidence>
<dbReference type="Pfam" id="PF13977">
    <property type="entry name" value="TetR_C_6"/>
    <property type="match status" value="1"/>
</dbReference>
<dbReference type="SUPFAM" id="SSF46689">
    <property type="entry name" value="Homeodomain-like"/>
    <property type="match status" value="1"/>
</dbReference>
<keyword evidence="2" id="KW-0805">Transcription regulation</keyword>
<dbReference type="GO" id="GO:0000976">
    <property type="term" value="F:transcription cis-regulatory region binding"/>
    <property type="evidence" value="ECO:0007669"/>
    <property type="project" value="TreeGrafter"/>
</dbReference>
<comment type="caution">
    <text evidence="7">The sequence shown here is derived from an EMBL/GenBank/DDBJ whole genome shotgun (WGS) entry which is preliminary data.</text>
</comment>
<dbReference type="SUPFAM" id="SSF48498">
    <property type="entry name" value="Tetracyclin repressor-like, C-terminal domain"/>
    <property type="match status" value="1"/>
</dbReference>
<dbReference type="InterPro" id="IPR001647">
    <property type="entry name" value="HTH_TetR"/>
</dbReference>
<dbReference type="PANTHER" id="PTHR30055:SF234">
    <property type="entry name" value="HTH-TYPE TRANSCRIPTIONAL REGULATOR BETI"/>
    <property type="match status" value="1"/>
</dbReference>
<dbReference type="PANTHER" id="PTHR30055">
    <property type="entry name" value="HTH-TYPE TRANSCRIPTIONAL REGULATOR RUTR"/>
    <property type="match status" value="1"/>
</dbReference>
<evidence type="ECO:0000256" key="2">
    <source>
        <dbReference type="ARBA" id="ARBA00023015"/>
    </source>
</evidence>
<evidence type="ECO:0000256" key="1">
    <source>
        <dbReference type="ARBA" id="ARBA00022491"/>
    </source>
</evidence>
<keyword evidence="3 5" id="KW-0238">DNA-binding</keyword>
<protein>
    <submittedName>
        <fullName evidence="7">TetR family transcriptional regulator</fullName>
    </submittedName>
</protein>
<dbReference type="RefSeq" id="WP_154593469.1">
    <property type="nucleotide sequence ID" value="NZ_CP171001.1"/>
</dbReference>
<dbReference type="Gene3D" id="1.10.357.10">
    <property type="entry name" value="Tetracycline Repressor, domain 2"/>
    <property type="match status" value="1"/>
</dbReference>
<evidence type="ECO:0000313" key="7">
    <source>
        <dbReference type="EMBL" id="MTB72203.1"/>
    </source>
</evidence>
<dbReference type="Pfam" id="PF00440">
    <property type="entry name" value="TetR_N"/>
    <property type="match status" value="1"/>
</dbReference>
<name>A0A6I3IHV3_9MICO</name>
<evidence type="ECO:0000256" key="4">
    <source>
        <dbReference type="ARBA" id="ARBA00023163"/>
    </source>
</evidence>
<dbReference type="Proteomes" id="UP000431092">
    <property type="component" value="Unassembled WGS sequence"/>
</dbReference>
<keyword evidence="8" id="KW-1185">Reference proteome</keyword>
<keyword evidence="4" id="KW-0804">Transcription</keyword>
<gene>
    <name evidence="7" type="ORF">GGG17_09525</name>
</gene>
<dbReference type="InterPro" id="IPR036271">
    <property type="entry name" value="Tet_transcr_reg_TetR-rel_C_sf"/>
</dbReference>
<evidence type="ECO:0000313" key="8">
    <source>
        <dbReference type="Proteomes" id="UP000431092"/>
    </source>
</evidence>
<evidence type="ECO:0000256" key="5">
    <source>
        <dbReference type="PROSITE-ProRule" id="PRU00335"/>
    </source>
</evidence>
<feature type="DNA-binding region" description="H-T-H motif" evidence="5">
    <location>
        <begin position="38"/>
        <end position="57"/>
    </location>
</feature>